<accession>A0A3P7ZL61</accession>
<name>A0A183G269_HELPZ</name>
<keyword evidence="2" id="KW-1185">Reference proteome</keyword>
<dbReference type="AlphaFoldDB" id="A0A183G269"/>
<accession>A0A183G269</accession>
<evidence type="ECO:0000313" key="3">
    <source>
        <dbReference type="WBParaSite" id="HPBE_0001536601-mRNA-1"/>
    </source>
</evidence>
<dbReference type="Proteomes" id="UP000050761">
    <property type="component" value="Unassembled WGS sequence"/>
</dbReference>
<dbReference type="PANTHER" id="PTHR10492">
    <property type="match status" value="1"/>
</dbReference>
<protein>
    <submittedName>
        <fullName evidence="3">Helitron_like_N domain-containing protein</fullName>
    </submittedName>
</protein>
<gene>
    <name evidence="1" type="ORF">HPBE_LOCUS15365</name>
</gene>
<dbReference type="EMBL" id="UZAH01028819">
    <property type="protein sequence ID" value="VDP02557.1"/>
    <property type="molecule type" value="Genomic_DNA"/>
</dbReference>
<evidence type="ECO:0000313" key="1">
    <source>
        <dbReference type="EMBL" id="VDP02557.1"/>
    </source>
</evidence>
<organism evidence="2 3">
    <name type="scientific">Heligmosomoides polygyrus</name>
    <name type="common">Parasitic roundworm</name>
    <dbReference type="NCBI Taxonomy" id="6339"/>
    <lineage>
        <taxon>Eukaryota</taxon>
        <taxon>Metazoa</taxon>
        <taxon>Ecdysozoa</taxon>
        <taxon>Nematoda</taxon>
        <taxon>Chromadorea</taxon>
        <taxon>Rhabditida</taxon>
        <taxon>Rhabditina</taxon>
        <taxon>Rhabditomorpha</taxon>
        <taxon>Strongyloidea</taxon>
        <taxon>Heligmosomidae</taxon>
        <taxon>Heligmosomoides</taxon>
    </lineage>
</organism>
<proteinExistence type="predicted"/>
<dbReference type="PANTHER" id="PTHR10492:SF57">
    <property type="entry name" value="ATP-DEPENDENT DNA HELICASE"/>
    <property type="match status" value="1"/>
</dbReference>
<evidence type="ECO:0000313" key="2">
    <source>
        <dbReference type="Proteomes" id="UP000050761"/>
    </source>
</evidence>
<sequence>MDVDGFPEYARPRDGFVYTTSSGEVVNNQLVVPYNWYLSCNMYIYKGPDRARVILRSEDESPNYDEIRAYLDTRNVCPQEAARRLLGFPLHDRSHTVVRLSVHLPDQQEVFFREGEEREAVRSAASSNTCLTAWFQLNQTDPTARTLLYREIPEHYRWNQRRWEKRRRFEKAIGRMYTVSPREEERFYLRIMLLYTSGATSFESSKNVHGTQYGTFKEAASAAGYLRDDEEYRAFLEEASRLSMPSEMRALFAYILRICELYNAERL</sequence>
<reference evidence="1 2" key="1">
    <citation type="submission" date="2018-11" db="EMBL/GenBank/DDBJ databases">
        <authorList>
            <consortium name="Pathogen Informatics"/>
        </authorList>
    </citation>
    <scope>NUCLEOTIDE SEQUENCE [LARGE SCALE GENOMIC DNA]</scope>
</reference>
<dbReference type="WBParaSite" id="HPBE_0001536601-mRNA-1">
    <property type="protein sequence ID" value="HPBE_0001536601-mRNA-1"/>
    <property type="gene ID" value="HPBE_0001536601"/>
</dbReference>
<dbReference type="OrthoDB" id="6771032at2759"/>
<reference evidence="3" key="2">
    <citation type="submission" date="2019-09" db="UniProtKB">
        <authorList>
            <consortium name="WormBaseParasite"/>
        </authorList>
    </citation>
    <scope>IDENTIFICATION</scope>
</reference>